<proteinExistence type="predicted"/>
<evidence type="ECO:0000313" key="1">
    <source>
        <dbReference type="EMBL" id="CRK47178.1"/>
    </source>
</evidence>
<dbReference type="Gene3D" id="3.40.50.12550">
    <property type="entry name" value="Ubiquitin-activating enzyme E1, inactive adenylation domain, subdomain 2"/>
    <property type="match status" value="1"/>
</dbReference>
<organism evidence="1 2">
    <name type="scientific">Verticillium longisporum</name>
    <name type="common">Verticillium dahliae var. longisporum</name>
    <dbReference type="NCBI Taxonomy" id="100787"/>
    <lineage>
        <taxon>Eukaryota</taxon>
        <taxon>Fungi</taxon>
        <taxon>Dikarya</taxon>
        <taxon>Ascomycota</taxon>
        <taxon>Pezizomycotina</taxon>
        <taxon>Sordariomycetes</taxon>
        <taxon>Hypocreomycetidae</taxon>
        <taxon>Glomerellales</taxon>
        <taxon>Plectosphaerellaceae</taxon>
        <taxon>Verticillium</taxon>
    </lineage>
</organism>
<dbReference type="GO" id="GO:0008641">
    <property type="term" value="F:ubiquitin-like modifier activating enzyme activity"/>
    <property type="evidence" value="ECO:0007669"/>
    <property type="project" value="InterPro"/>
</dbReference>
<evidence type="ECO:0000313" key="2">
    <source>
        <dbReference type="Proteomes" id="UP000045706"/>
    </source>
</evidence>
<sequence>MAPVAAILGGQLAQDVINVLGQTQQPIQNTVVFDGNTMEANIYPLHPSGALGRGLLSESMPAAMPNGGVALGDPGMMMPMSMDGMDFVGAAPVVTQ</sequence>
<feature type="non-terminal residue" evidence="1">
    <location>
        <position position="96"/>
    </location>
</feature>
<accession>A0A0G4NL50</accession>
<reference evidence="2" key="1">
    <citation type="submission" date="2015-05" db="EMBL/GenBank/DDBJ databases">
        <authorList>
            <person name="Fogelqvist Johan"/>
        </authorList>
    </citation>
    <scope>NUCLEOTIDE SEQUENCE [LARGE SCALE GENOMIC DNA]</scope>
</reference>
<dbReference type="EMBL" id="CVQI01036273">
    <property type="protein sequence ID" value="CRK47178.1"/>
    <property type="molecule type" value="Genomic_DNA"/>
</dbReference>
<dbReference type="SUPFAM" id="SSF69572">
    <property type="entry name" value="Activating enzymes of the ubiquitin-like proteins"/>
    <property type="match status" value="1"/>
</dbReference>
<dbReference type="Proteomes" id="UP000045706">
    <property type="component" value="Unassembled WGS sequence"/>
</dbReference>
<dbReference type="InterPro" id="IPR035985">
    <property type="entry name" value="Ubiquitin-activating_enz"/>
</dbReference>
<protein>
    <submittedName>
        <fullName evidence="1">Uncharacterized protein</fullName>
    </submittedName>
</protein>
<gene>
    <name evidence="1" type="ORF">BN1723_007403</name>
</gene>
<dbReference type="AlphaFoldDB" id="A0A0G4NL50"/>
<name>A0A0G4NL50_VERLO</name>